<keyword evidence="2" id="KW-1185">Reference proteome</keyword>
<name>A0ABT2WYH8_9RHOB</name>
<organism evidence="1 2">
    <name type="scientific">Ruegeria marisflavi</name>
    <dbReference type="NCBI Taxonomy" id="2984152"/>
    <lineage>
        <taxon>Bacteria</taxon>
        <taxon>Pseudomonadati</taxon>
        <taxon>Pseudomonadota</taxon>
        <taxon>Alphaproteobacteria</taxon>
        <taxon>Rhodobacterales</taxon>
        <taxon>Roseobacteraceae</taxon>
        <taxon>Ruegeria</taxon>
    </lineage>
</organism>
<accession>A0ABT2WYH8</accession>
<comment type="caution">
    <text evidence="1">The sequence shown here is derived from an EMBL/GenBank/DDBJ whole genome shotgun (WGS) entry which is preliminary data.</text>
</comment>
<feature type="non-terminal residue" evidence="1">
    <location>
        <position position="1"/>
    </location>
</feature>
<evidence type="ECO:0000313" key="2">
    <source>
        <dbReference type="Proteomes" id="UP001321014"/>
    </source>
</evidence>
<sequence length="76" mass="8894">FRPPFWEFESEPRPDGNPESQQTLEYYVWCANFLLDNFTEYDATYDSVVFNKVYEQHQKVFTGDPISDLGTSSAVE</sequence>
<dbReference type="Proteomes" id="UP001321014">
    <property type="component" value="Unassembled WGS sequence"/>
</dbReference>
<protein>
    <submittedName>
        <fullName evidence="1">Uncharacterized protein</fullName>
    </submittedName>
</protein>
<reference evidence="1 2" key="1">
    <citation type="submission" date="2022-10" db="EMBL/GenBank/DDBJ databases">
        <title>Ruegeria sp. nov., isolated from ocean surface water.</title>
        <authorList>
            <person name="He W."/>
            <person name="Wang L."/>
            <person name="Zhang D.-F."/>
        </authorList>
    </citation>
    <scope>NUCLEOTIDE SEQUENCE [LARGE SCALE GENOMIC DNA]</scope>
    <source>
        <strain evidence="1 2">WL0004</strain>
    </source>
</reference>
<dbReference type="EMBL" id="JAOVQN010000034">
    <property type="protein sequence ID" value="MCU9840297.1"/>
    <property type="molecule type" value="Genomic_DNA"/>
</dbReference>
<gene>
    <name evidence="1" type="ORF">OEZ49_21300</name>
</gene>
<dbReference type="RefSeq" id="WP_263390172.1">
    <property type="nucleotide sequence ID" value="NZ_JAOVQN010000034.1"/>
</dbReference>
<evidence type="ECO:0000313" key="1">
    <source>
        <dbReference type="EMBL" id="MCU9840297.1"/>
    </source>
</evidence>
<proteinExistence type="predicted"/>